<dbReference type="Pfam" id="PF00903">
    <property type="entry name" value="Glyoxalase"/>
    <property type="match status" value="2"/>
</dbReference>
<dbReference type="Proteomes" id="UP000680588">
    <property type="component" value="Chromosome"/>
</dbReference>
<accession>A0A975XM49</accession>
<protein>
    <submittedName>
        <fullName evidence="2">VOC family protein</fullName>
    </submittedName>
</protein>
<dbReference type="InterPro" id="IPR037523">
    <property type="entry name" value="VOC_core"/>
</dbReference>
<feature type="domain" description="VOC" evidence="1">
    <location>
        <begin position="158"/>
        <end position="284"/>
    </location>
</feature>
<dbReference type="KEGG" id="asun:KG104_06690"/>
<proteinExistence type="predicted"/>
<dbReference type="Gene3D" id="3.10.180.10">
    <property type="entry name" value="2,3-Dihydroxybiphenyl 1,2-Dioxygenase, domain 1"/>
    <property type="match status" value="2"/>
</dbReference>
<gene>
    <name evidence="2" type="ORF">KG104_06690</name>
</gene>
<feature type="domain" description="VOC" evidence="1">
    <location>
        <begin position="12"/>
        <end position="130"/>
    </location>
</feature>
<dbReference type="RefSeq" id="WP_104054721.1">
    <property type="nucleotide sequence ID" value="NZ_CP076456.1"/>
</dbReference>
<name>A0A975XM49_9MICC</name>
<dbReference type="InterPro" id="IPR004360">
    <property type="entry name" value="Glyas_Fos-R_dOase_dom"/>
</dbReference>
<dbReference type="InterPro" id="IPR029068">
    <property type="entry name" value="Glyas_Bleomycin-R_OHBP_Dase"/>
</dbReference>
<dbReference type="AlphaFoldDB" id="A0A975XM49"/>
<evidence type="ECO:0000313" key="3">
    <source>
        <dbReference type="Proteomes" id="UP000680588"/>
    </source>
</evidence>
<evidence type="ECO:0000313" key="2">
    <source>
        <dbReference type="EMBL" id="QWQ37418.1"/>
    </source>
</evidence>
<evidence type="ECO:0000259" key="1">
    <source>
        <dbReference type="PROSITE" id="PS51819"/>
    </source>
</evidence>
<reference evidence="2" key="1">
    <citation type="submission" date="2021-06" db="EMBL/GenBank/DDBJ databases">
        <title>Novel species in genus Arthrobacter.</title>
        <authorList>
            <person name="Zhang G."/>
        </authorList>
    </citation>
    <scope>NUCLEOTIDE SEQUENCE</scope>
    <source>
        <strain evidence="2">Zg-ZUI122</strain>
    </source>
</reference>
<dbReference type="SUPFAM" id="SSF54593">
    <property type="entry name" value="Glyoxalase/Bleomycin resistance protein/Dihydroxybiphenyl dioxygenase"/>
    <property type="match status" value="1"/>
</dbReference>
<dbReference type="EMBL" id="CP076456">
    <property type="protein sequence ID" value="QWQ37418.1"/>
    <property type="molecule type" value="Genomic_DNA"/>
</dbReference>
<sequence>MAPRPTYDPGPTIAHAGGINIGTPDLQKSLWFFRDIFGMEVTAEDDGVAYLRGYQERIHHSLVLTQQDEARINTMSLRVSRPQDVELFHDQFVEEGIEVRQLGAGTELGRGEAVRLLLPGGGHPLELYYGIERPLAPEGMRSKLFGNSSIRRGLGVQRIDHLNIQTSVQNMAQAEGWLRESLGMKRREAMVLPDNPDVPYVSWLSVNSKLHDIAIGSSQTGEDAQFHHVAFALENMHDALTAVDQLRDLGIQIDAGPGKHGVGQAMYLYVRDPGSGYRIELYSGGYPFFDPDHEPLVWEPKDMTYGMTWYGDNPLVHADTSRYQETMPVAGLDLKTLIND</sequence>
<organism evidence="2 3">
    <name type="scientific">Arthrobacter sunyaminii</name>
    <dbReference type="NCBI Taxonomy" id="2816859"/>
    <lineage>
        <taxon>Bacteria</taxon>
        <taxon>Bacillati</taxon>
        <taxon>Actinomycetota</taxon>
        <taxon>Actinomycetes</taxon>
        <taxon>Micrococcales</taxon>
        <taxon>Micrococcaceae</taxon>
        <taxon>Arthrobacter</taxon>
    </lineage>
</organism>
<dbReference type="PROSITE" id="PS51819">
    <property type="entry name" value="VOC"/>
    <property type="match status" value="2"/>
</dbReference>
<keyword evidence="3" id="KW-1185">Reference proteome</keyword>